<keyword evidence="16" id="KW-0325">Glycoprotein</keyword>
<sequence>MAGGDPYWLLNAFLITLLCIVIVSSGDPDADILLKFKKSLANDAALSNWNSSTNPCVGKWVGVKCWEGNRIWSLKLENMGLTGQIDVDSLVGLPYLRGLSFMNNSFDGPMPKVKVLRALKSLYLSHNRFSGEIPDGAFAGMGLLKKVYLSHNSFSGKIPSSLLGLSKLLELRLDGNQFEGNIPDFQQKGLQLLNVSNNYLQGPIPASLSNMDSSSFSGNDGLCGKPLKSCDSNKNKKSPLSKTVIILICIGLALVILGAVLVVLHRQGESRSGKAPENDNQTRAVTCEGDKMERGTSGYSGNNNKKVEPPAKLTFVRDDREKFELNDMLRASAEILGNGSFGSCYKAVLSNGAAIVVKRYKYMNNIEREEFQEYMKRLGTLTHPNLLPLMAYYYRKEEKLLVTDFIGNGSLASKLHGKQTTGELRLDWPTRLNIIKGVAKGLAFLYDELPNLTLPHGHLKSSNVILNESLEPLLTDYGLLPVINQEHAVHLMVAYKSPEYAQCGRTTKKSDVWCLGILILEILTGKFPAASISKQGNKGSDEDLACWVSSAIREERAVEIFDKQMEGTKNAEGEVLKLLNIGLCCCEADTDKRWDIKEAVERIEELKERDNDDDFYSLISEGEMPSTRSLMAEIELSL</sequence>
<keyword evidence="9" id="KW-0677">Repeat</keyword>
<evidence type="ECO:0000256" key="5">
    <source>
        <dbReference type="ARBA" id="ARBA00022614"/>
    </source>
</evidence>
<evidence type="ECO:0000256" key="10">
    <source>
        <dbReference type="ARBA" id="ARBA00022741"/>
    </source>
</evidence>
<dbReference type="Pfam" id="PF07714">
    <property type="entry name" value="PK_Tyr_Ser-Thr"/>
    <property type="match status" value="1"/>
</dbReference>
<evidence type="ECO:0000256" key="3">
    <source>
        <dbReference type="ARBA" id="ARBA00012513"/>
    </source>
</evidence>
<evidence type="ECO:0000256" key="1">
    <source>
        <dbReference type="ARBA" id="ARBA00004167"/>
    </source>
</evidence>
<dbReference type="GO" id="GO:0004674">
    <property type="term" value="F:protein serine/threonine kinase activity"/>
    <property type="evidence" value="ECO:0000318"/>
    <property type="project" value="GO_Central"/>
</dbReference>
<evidence type="ECO:0000313" key="21">
    <source>
        <dbReference type="RefSeq" id="XP_019052680.1"/>
    </source>
</evidence>
<evidence type="ECO:0000256" key="7">
    <source>
        <dbReference type="ARBA" id="ARBA00022692"/>
    </source>
</evidence>
<keyword evidence="5" id="KW-0433">Leucine-rich repeat</keyword>
<dbReference type="GO" id="GO:0005524">
    <property type="term" value="F:ATP binding"/>
    <property type="evidence" value="ECO:0007669"/>
    <property type="project" value="UniProtKB-UniRule"/>
</dbReference>
<dbReference type="SMART" id="SM00369">
    <property type="entry name" value="LRR_TYP"/>
    <property type="match status" value="2"/>
</dbReference>
<dbReference type="PROSITE" id="PS00107">
    <property type="entry name" value="PROTEIN_KINASE_ATP"/>
    <property type="match status" value="1"/>
</dbReference>
<keyword evidence="4" id="KW-0597">Phosphoprotein</keyword>
<keyword evidence="8" id="KW-0732">Signal</keyword>
<keyword evidence="10" id="KW-0547">Nucleotide-binding</keyword>
<keyword evidence="11" id="KW-0418">Kinase</keyword>
<accession>A0A1U8Q3R8</accession>
<keyword evidence="14" id="KW-0472">Membrane</keyword>
<gene>
    <name evidence="21" type="primary">LOC104594006</name>
</gene>
<dbReference type="FunFam" id="1.10.510.10:FF:000480">
    <property type="entry name" value="Pollen receptor-like kinase 1"/>
    <property type="match status" value="1"/>
</dbReference>
<dbReference type="Pfam" id="PF13855">
    <property type="entry name" value="LRR_8"/>
    <property type="match status" value="1"/>
</dbReference>
<dbReference type="KEGG" id="nnu:104594006"/>
<protein>
    <recommendedName>
        <fullName evidence="3">non-specific serine/threonine protein kinase</fullName>
        <ecNumber evidence="3">2.7.11.1</ecNumber>
    </recommendedName>
</protein>
<reference evidence="21" key="1">
    <citation type="submission" date="2025-08" db="UniProtKB">
        <authorList>
            <consortium name="RefSeq"/>
        </authorList>
    </citation>
    <scope>IDENTIFICATION</scope>
</reference>
<dbReference type="Gene3D" id="3.80.10.10">
    <property type="entry name" value="Ribonuclease Inhibitor"/>
    <property type="match status" value="2"/>
</dbReference>
<evidence type="ECO:0000256" key="13">
    <source>
        <dbReference type="ARBA" id="ARBA00022989"/>
    </source>
</evidence>
<dbReference type="GO" id="GO:0005886">
    <property type="term" value="C:plasma membrane"/>
    <property type="evidence" value="ECO:0000318"/>
    <property type="project" value="GO_Central"/>
</dbReference>
<evidence type="ECO:0000256" key="9">
    <source>
        <dbReference type="ARBA" id="ARBA00022737"/>
    </source>
</evidence>
<name>A0A1U8Q3R8_NELNU</name>
<keyword evidence="20" id="KW-1185">Reference proteome</keyword>
<keyword evidence="13" id="KW-1133">Transmembrane helix</keyword>
<evidence type="ECO:0000256" key="4">
    <source>
        <dbReference type="ARBA" id="ARBA00022553"/>
    </source>
</evidence>
<dbReference type="InterPro" id="IPR001611">
    <property type="entry name" value="Leu-rich_rpt"/>
</dbReference>
<proteinExistence type="inferred from homology"/>
<evidence type="ECO:0000256" key="11">
    <source>
        <dbReference type="ARBA" id="ARBA00022777"/>
    </source>
</evidence>
<dbReference type="Gene3D" id="1.10.510.10">
    <property type="entry name" value="Transferase(Phosphotransferase) domain 1"/>
    <property type="match status" value="1"/>
</dbReference>
<comment type="subcellular location">
    <subcellularLocation>
        <location evidence="1">Membrane</location>
        <topology evidence="1">Single-pass membrane protein</topology>
    </subcellularLocation>
</comment>
<evidence type="ECO:0000256" key="12">
    <source>
        <dbReference type="ARBA" id="ARBA00022840"/>
    </source>
</evidence>
<evidence type="ECO:0000259" key="19">
    <source>
        <dbReference type="PROSITE" id="PS50011"/>
    </source>
</evidence>
<dbReference type="PROSITE" id="PS50011">
    <property type="entry name" value="PROTEIN_KINASE_DOM"/>
    <property type="match status" value="1"/>
</dbReference>
<dbReference type="PANTHER" id="PTHR48007:SF64">
    <property type="entry name" value="POLLEN RECEPTOR-LIKE KINASE 1"/>
    <property type="match status" value="1"/>
</dbReference>
<dbReference type="PANTHER" id="PTHR48007">
    <property type="entry name" value="LEUCINE-RICH REPEAT RECEPTOR-LIKE PROTEIN KINASE PXC1"/>
    <property type="match status" value="1"/>
</dbReference>
<dbReference type="Gene3D" id="3.30.200.20">
    <property type="entry name" value="Phosphorylase Kinase, domain 1"/>
    <property type="match status" value="1"/>
</dbReference>
<keyword evidence="12" id="KW-0067">ATP-binding</keyword>
<dbReference type="AlphaFoldDB" id="A0A1U8Q3R8"/>
<dbReference type="InterPro" id="IPR001245">
    <property type="entry name" value="Ser-Thr/Tyr_kinase_cat_dom"/>
</dbReference>
<comment type="catalytic activity">
    <reaction evidence="17">
        <text>L-threonyl-[protein] + ATP = O-phospho-L-threonyl-[protein] + ADP + H(+)</text>
        <dbReference type="Rhea" id="RHEA:46608"/>
        <dbReference type="Rhea" id="RHEA-COMP:11060"/>
        <dbReference type="Rhea" id="RHEA-COMP:11605"/>
        <dbReference type="ChEBI" id="CHEBI:15378"/>
        <dbReference type="ChEBI" id="CHEBI:30013"/>
        <dbReference type="ChEBI" id="CHEBI:30616"/>
        <dbReference type="ChEBI" id="CHEBI:61977"/>
        <dbReference type="ChEBI" id="CHEBI:456216"/>
        <dbReference type="EC" id="2.7.11.1"/>
    </reaction>
</comment>
<evidence type="ECO:0000256" key="18">
    <source>
        <dbReference type="ARBA" id="ARBA00048679"/>
    </source>
</evidence>
<dbReference type="FunCoup" id="A0A1U8Q3R8">
    <property type="interactions" value="11"/>
</dbReference>
<evidence type="ECO:0000256" key="14">
    <source>
        <dbReference type="ARBA" id="ARBA00023136"/>
    </source>
</evidence>
<dbReference type="InterPro" id="IPR011009">
    <property type="entry name" value="Kinase-like_dom_sf"/>
</dbReference>
<dbReference type="InterPro" id="IPR017441">
    <property type="entry name" value="Protein_kinase_ATP_BS"/>
</dbReference>
<dbReference type="OMA" id="FGVSCHG"/>
<dbReference type="FunFam" id="3.80.10.10:FF:000400">
    <property type="entry name" value="Nuclear pore complex protein NUP107"/>
    <property type="match status" value="1"/>
</dbReference>
<dbReference type="InterPro" id="IPR013210">
    <property type="entry name" value="LRR_N_plant-typ"/>
</dbReference>
<dbReference type="GeneID" id="104594006"/>
<dbReference type="OrthoDB" id="418615at2759"/>
<dbReference type="InterPro" id="IPR000719">
    <property type="entry name" value="Prot_kinase_dom"/>
</dbReference>
<evidence type="ECO:0000256" key="6">
    <source>
        <dbReference type="ARBA" id="ARBA00022679"/>
    </source>
</evidence>
<dbReference type="RefSeq" id="XP_019052680.1">
    <property type="nucleotide sequence ID" value="XM_019197135.1"/>
</dbReference>
<dbReference type="Pfam" id="PF00560">
    <property type="entry name" value="LRR_1"/>
    <property type="match status" value="1"/>
</dbReference>
<keyword evidence="6" id="KW-0808">Transferase</keyword>
<evidence type="ECO:0000256" key="16">
    <source>
        <dbReference type="ARBA" id="ARBA00023180"/>
    </source>
</evidence>
<dbReference type="InterPro" id="IPR032675">
    <property type="entry name" value="LRR_dom_sf"/>
</dbReference>
<keyword evidence="7" id="KW-0812">Transmembrane</keyword>
<organism evidence="20 21">
    <name type="scientific">Nelumbo nucifera</name>
    <name type="common">Sacred lotus</name>
    <dbReference type="NCBI Taxonomy" id="4432"/>
    <lineage>
        <taxon>Eukaryota</taxon>
        <taxon>Viridiplantae</taxon>
        <taxon>Streptophyta</taxon>
        <taxon>Embryophyta</taxon>
        <taxon>Tracheophyta</taxon>
        <taxon>Spermatophyta</taxon>
        <taxon>Magnoliopsida</taxon>
        <taxon>Proteales</taxon>
        <taxon>Nelumbonaceae</taxon>
        <taxon>Nelumbo</taxon>
    </lineage>
</organism>
<dbReference type="Pfam" id="PF08263">
    <property type="entry name" value="LRRNT_2"/>
    <property type="match status" value="1"/>
</dbReference>
<dbReference type="InterPro" id="IPR046959">
    <property type="entry name" value="PRK1-6/SRF4-like"/>
</dbReference>
<evidence type="ECO:0000256" key="8">
    <source>
        <dbReference type="ARBA" id="ARBA00022729"/>
    </source>
</evidence>
<evidence type="ECO:0000313" key="20">
    <source>
        <dbReference type="Proteomes" id="UP000189703"/>
    </source>
</evidence>
<evidence type="ECO:0000256" key="17">
    <source>
        <dbReference type="ARBA" id="ARBA00047899"/>
    </source>
</evidence>
<evidence type="ECO:0000256" key="2">
    <source>
        <dbReference type="ARBA" id="ARBA00008684"/>
    </source>
</evidence>
<dbReference type="FunFam" id="3.30.200.20:FF:000307">
    <property type="entry name" value="pollen receptor-like kinase 1"/>
    <property type="match status" value="1"/>
</dbReference>
<comment type="similarity">
    <text evidence="2">Belongs to the protein kinase superfamily. Ser/Thr protein kinase family.</text>
</comment>
<feature type="domain" description="Protein kinase" evidence="19">
    <location>
        <begin position="330"/>
        <end position="616"/>
    </location>
</feature>
<dbReference type="SUPFAM" id="SSF52058">
    <property type="entry name" value="L domain-like"/>
    <property type="match status" value="1"/>
</dbReference>
<dbReference type="Proteomes" id="UP000189703">
    <property type="component" value="Unplaced"/>
</dbReference>
<dbReference type="eggNOG" id="ENOG502QUJJ">
    <property type="taxonomic scope" value="Eukaryota"/>
</dbReference>
<dbReference type="InterPro" id="IPR003591">
    <property type="entry name" value="Leu-rich_rpt_typical-subtyp"/>
</dbReference>
<dbReference type="EC" id="2.7.11.1" evidence="3"/>
<dbReference type="SUPFAM" id="SSF56112">
    <property type="entry name" value="Protein kinase-like (PK-like)"/>
    <property type="match status" value="1"/>
</dbReference>
<comment type="catalytic activity">
    <reaction evidence="18">
        <text>L-seryl-[protein] + ATP = O-phospho-L-seryl-[protein] + ADP + H(+)</text>
        <dbReference type="Rhea" id="RHEA:17989"/>
        <dbReference type="Rhea" id="RHEA-COMP:9863"/>
        <dbReference type="Rhea" id="RHEA-COMP:11604"/>
        <dbReference type="ChEBI" id="CHEBI:15378"/>
        <dbReference type="ChEBI" id="CHEBI:29999"/>
        <dbReference type="ChEBI" id="CHEBI:30616"/>
        <dbReference type="ChEBI" id="CHEBI:83421"/>
        <dbReference type="ChEBI" id="CHEBI:456216"/>
        <dbReference type="EC" id="2.7.11.1"/>
    </reaction>
</comment>
<keyword evidence="15" id="KW-0675">Receptor</keyword>
<evidence type="ECO:0000256" key="15">
    <source>
        <dbReference type="ARBA" id="ARBA00023170"/>
    </source>
</evidence>